<feature type="domain" description="Zinc knuckle CX2CX4HX4C" evidence="1">
    <location>
        <begin position="56"/>
        <end position="103"/>
    </location>
</feature>
<dbReference type="InterPro" id="IPR025836">
    <property type="entry name" value="Zn_knuckle_CX2CX4HX4C"/>
</dbReference>
<evidence type="ECO:0000259" key="1">
    <source>
        <dbReference type="Pfam" id="PF14392"/>
    </source>
</evidence>
<dbReference type="AlphaFoldDB" id="A0AAE0CT74"/>
<reference evidence="2" key="1">
    <citation type="journal article" date="2023" name="Plant J.">
        <title>Genome sequences and population genomics provide insights into the demographic history, inbreeding, and mutation load of two 'living fossil' tree species of Dipteronia.</title>
        <authorList>
            <person name="Feng Y."/>
            <person name="Comes H.P."/>
            <person name="Chen J."/>
            <person name="Zhu S."/>
            <person name="Lu R."/>
            <person name="Zhang X."/>
            <person name="Li P."/>
            <person name="Qiu J."/>
            <person name="Olsen K.M."/>
            <person name="Qiu Y."/>
        </authorList>
    </citation>
    <scope>NUCLEOTIDE SEQUENCE</scope>
    <source>
        <strain evidence="2">KIB01</strain>
    </source>
</reference>
<dbReference type="Pfam" id="PF14392">
    <property type="entry name" value="zf-CCHC_4"/>
    <property type="match status" value="1"/>
</dbReference>
<keyword evidence="3" id="KW-1185">Reference proteome</keyword>
<dbReference type="EMBL" id="JANJYI010000001">
    <property type="protein sequence ID" value="KAK2662577.1"/>
    <property type="molecule type" value="Genomic_DNA"/>
</dbReference>
<evidence type="ECO:0000313" key="2">
    <source>
        <dbReference type="EMBL" id="KAK2662577.1"/>
    </source>
</evidence>
<name>A0AAE0CT74_9ROSI</name>
<comment type="caution">
    <text evidence="2">The sequence shown here is derived from an EMBL/GenBank/DDBJ whole genome shotgun (WGS) entry which is preliminary data.</text>
</comment>
<dbReference type="Proteomes" id="UP001280121">
    <property type="component" value="Unassembled WGS sequence"/>
</dbReference>
<protein>
    <recommendedName>
        <fullName evidence="1">Zinc knuckle CX2CX4HX4C domain-containing protein</fullName>
    </recommendedName>
</protein>
<dbReference type="InterPro" id="IPR040256">
    <property type="entry name" value="At4g02000-like"/>
</dbReference>
<dbReference type="PANTHER" id="PTHR31286">
    <property type="entry name" value="GLYCINE-RICH CELL WALL STRUCTURAL PROTEIN 1.8-LIKE"/>
    <property type="match status" value="1"/>
</dbReference>
<organism evidence="2 3">
    <name type="scientific">Dipteronia dyeriana</name>
    <dbReference type="NCBI Taxonomy" id="168575"/>
    <lineage>
        <taxon>Eukaryota</taxon>
        <taxon>Viridiplantae</taxon>
        <taxon>Streptophyta</taxon>
        <taxon>Embryophyta</taxon>
        <taxon>Tracheophyta</taxon>
        <taxon>Spermatophyta</taxon>
        <taxon>Magnoliopsida</taxon>
        <taxon>eudicotyledons</taxon>
        <taxon>Gunneridae</taxon>
        <taxon>Pentapetalae</taxon>
        <taxon>rosids</taxon>
        <taxon>malvids</taxon>
        <taxon>Sapindales</taxon>
        <taxon>Sapindaceae</taxon>
        <taxon>Hippocastanoideae</taxon>
        <taxon>Acereae</taxon>
        <taxon>Dipteronia</taxon>
    </lineage>
</organism>
<gene>
    <name evidence="2" type="ORF">Ddye_001151</name>
</gene>
<accession>A0AAE0CT74</accession>
<dbReference type="PANTHER" id="PTHR31286:SF167">
    <property type="entry name" value="OS09G0268800 PROTEIN"/>
    <property type="match status" value="1"/>
</dbReference>
<proteinExistence type="predicted"/>
<sequence length="155" mass="18160">MAFNQVDLWVQIHNFPIICMNRRTVKWLIDQIRVVIEIPIDSKECWGKFIIVKVQVDFSGPLTRWLRLKLDSSDNIVVVALKYERLPEFCYACGKIGHGFREYPNDDARTNTLEGSTPKYRAWLRVAAPDRTKFKSRQNETEGVIQKRKIDRGFS</sequence>
<evidence type="ECO:0000313" key="3">
    <source>
        <dbReference type="Proteomes" id="UP001280121"/>
    </source>
</evidence>